<sequence length="137" mass="15278">MWWYLVAAAIGVLIGAEIHMGYPGFRSWIGYVIAVPLLLGALFWLGRTRVRVDDESLTIAGETIPLSAVGRTDTVDKRDKQVALGPQLDPQAFLMHRAWVGPVVRIENVDPTIDEPYWIVSTRDPDKLRAVLAAARR</sequence>
<protein>
    <recommendedName>
        <fullName evidence="4">DUF3093 domain-containing protein</fullName>
    </recommendedName>
</protein>
<dbReference type="EMBL" id="BJVJ01000053">
    <property type="protein sequence ID" value="GEL25432.1"/>
    <property type="molecule type" value="Genomic_DNA"/>
</dbReference>
<feature type="transmembrane region" description="Helical" evidence="1">
    <location>
        <begin position="25"/>
        <end position="45"/>
    </location>
</feature>
<proteinExistence type="predicted"/>
<evidence type="ECO:0008006" key="4">
    <source>
        <dbReference type="Google" id="ProtNLM"/>
    </source>
</evidence>
<gene>
    <name evidence="2" type="ORF">PSU4_43860</name>
</gene>
<evidence type="ECO:0000256" key="1">
    <source>
        <dbReference type="SAM" id="Phobius"/>
    </source>
</evidence>
<dbReference type="Pfam" id="PF11292">
    <property type="entry name" value="DUF3093"/>
    <property type="match status" value="1"/>
</dbReference>
<dbReference type="InterPro" id="IPR021443">
    <property type="entry name" value="DUF3093"/>
</dbReference>
<name>A0A511DKV1_9PSEU</name>
<organism evidence="2 3">
    <name type="scientific">Pseudonocardia sulfidoxydans NBRC 16205</name>
    <dbReference type="NCBI Taxonomy" id="1223511"/>
    <lineage>
        <taxon>Bacteria</taxon>
        <taxon>Bacillati</taxon>
        <taxon>Actinomycetota</taxon>
        <taxon>Actinomycetes</taxon>
        <taxon>Pseudonocardiales</taxon>
        <taxon>Pseudonocardiaceae</taxon>
        <taxon>Pseudonocardia</taxon>
    </lineage>
</organism>
<dbReference type="AlphaFoldDB" id="A0A511DKV1"/>
<keyword evidence="1" id="KW-0472">Membrane</keyword>
<accession>A0A511DKV1</accession>
<evidence type="ECO:0000313" key="3">
    <source>
        <dbReference type="Proteomes" id="UP000321685"/>
    </source>
</evidence>
<keyword evidence="1" id="KW-0812">Transmembrane</keyword>
<evidence type="ECO:0000313" key="2">
    <source>
        <dbReference type="EMBL" id="GEL25432.1"/>
    </source>
</evidence>
<keyword evidence="3" id="KW-1185">Reference proteome</keyword>
<dbReference type="Proteomes" id="UP000321685">
    <property type="component" value="Unassembled WGS sequence"/>
</dbReference>
<keyword evidence="1" id="KW-1133">Transmembrane helix</keyword>
<comment type="caution">
    <text evidence="2">The sequence shown here is derived from an EMBL/GenBank/DDBJ whole genome shotgun (WGS) entry which is preliminary data.</text>
</comment>
<reference evidence="2 3" key="1">
    <citation type="submission" date="2019-07" db="EMBL/GenBank/DDBJ databases">
        <title>Whole genome shotgun sequence of Pseudonocardia sulfidoxydans NBRC 16205.</title>
        <authorList>
            <person name="Hosoyama A."/>
            <person name="Uohara A."/>
            <person name="Ohji S."/>
            <person name="Ichikawa N."/>
        </authorList>
    </citation>
    <scope>NUCLEOTIDE SEQUENCE [LARGE SCALE GENOMIC DNA]</scope>
    <source>
        <strain evidence="2 3">NBRC 16205</strain>
    </source>
</reference>